<dbReference type="Proteomes" id="UP000035086">
    <property type="component" value="Chromosome"/>
</dbReference>
<gene>
    <name evidence="1" type="ORF">RO07_09855</name>
</gene>
<evidence type="ECO:0000313" key="1">
    <source>
        <dbReference type="EMBL" id="AJC20698.1"/>
    </source>
</evidence>
<keyword evidence="2" id="KW-1185">Reference proteome</keyword>
<dbReference type="InterPro" id="IPR010777">
    <property type="entry name" value="PipA"/>
</dbReference>
<proteinExistence type="predicted"/>
<dbReference type="EMBL" id="CP010310">
    <property type="protein sequence ID" value="AJC20698.1"/>
    <property type="molecule type" value="Genomic_DNA"/>
</dbReference>
<protein>
    <submittedName>
        <fullName evidence="1">Uncharacterized protein</fullName>
    </submittedName>
</protein>
<evidence type="ECO:0000313" key="2">
    <source>
        <dbReference type="Proteomes" id="UP000035086"/>
    </source>
</evidence>
<dbReference type="RefSeq" id="WP_039407409.1">
    <property type="nucleotide sequence ID" value="NZ_CP010310.2"/>
</dbReference>
<name>A0ABM5RYZ6_PANPU</name>
<sequence length="1164" mass="128258">MLRSLHLMWPSAPLDPASRAPSIGEMAATFAAMSNASVASELAQLRLMRRLVASHVLERGTAICRFVQRMTLNDADWFTSPADTCAIAETLARLALLQPPSLHDVLSKFGLEGANLPVNVTRLAAQKASPLDILRIVQYRHGRSLDAAVRPDYTWRGQLSDDSFDEAAAIHRLSTPHWHDVDGNANFRHISACYERLLGDELAHLQLAAHLIPTRPPVNGSHGIWFDGMALRGTAGMSIDTLATALRARTDNFPTPAMLIGDSGTACRGRPLVAPASGKIAPNVTTSALDINVALRTYLRELAESSEFRFGTPLQSAATTVLRLGAYHDLPPVPMETPAQVLQAFVALRRAWLAKPRYPIDPMHVAAAHLEQSSRAANAPLSPGRAVRSHGAPDVVAFARRLMAYAPWPPPPSHEATGTAQDADNLPASTRQSAFLSLGSRTVRTRFIGMVTKRRRPSQASPRVATGDPAAMALVKAEELMRLSHSSPDDDKLRELAGALRDEWARLSAASHPQSLNTDEKLAITHDLLEELIISRPISHVVDAASRGDVRAVLDMAPFIMPAYEIEEGLRTGNSTRALNGAIRFGVDALFVWLGGVAERSLQNSLRVAVEQMRMPPFERAASATLSRIGPEFEAFEMQALDSLRHEHIQLDPYDAISDVTVVPRSYREMPLPRRVASSPSMEPLTADQFELARRRSVASLPRLGADDDFLPSSGMTAARDELLRQRETVIGMMRFLPDRRRGSLTNVIHGVGRALYCAMPMNEGEVISVRSLLNPKSAEGAAIIDSLDDLCSRSRILQALVERALDAGLGPWDVHIVDGESPRFAPGMDALILPPESQLTSRYQYESPTGKRRFTTEQAALHELLHGLTSLGDATAAGQRGPIVYLTDRIGHQAGRTWEERVAYRAFDSNGALRPEILLQHRLEATRWMHDEDMLIDRYMRKEFGITAQTHVDGEPVANRHTVQDLTRFVDALGMFDFPDRLHANFVSSPSDSRLGVTDDLRSMFERLGADFAIFRALTSLWSRSEARLPWRIQITPQSASAGTRRGWAGSPWRIDRERATIHLDVTPVYCLTASGPRLLTVERRNVGLLIDLVTSDLHVGEIADPATERGFKVYLEDKLLQLPLAETRVASALSYDPETLLPFVTRARRAAFDEDAYLEILI</sequence>
<reference evidence="1" key="1">
    <citation type="submission" date="2016-11" db="EMBL/GenBank/DDBJ databases">
        <title>Complete Genome Sequencing of Pandoraea pulmonicola DSM 16583.</title>
        <authorList>
            <person name="Chan K.-G."/>
        </authorList>
    </citation>
    <scope>NUCLEOTIDE SEQUENCE</scope>
    <source>
        <strain evidence="1">DSM 16583</strain>
    </source>
</reference>
<accession>A0ABM5RYZ6</accession>
<organism evidence="1 2">
    <name type="scientific">Pandoraea pulmonicola</name>
    <dbReference type="NCBI Taxonomy" id="93221"/>
    <lineage>
        <taxon>Bacteria</taxon>
        <taxon>Pseudomonadati</taxon>
        <taxon>Pseudomonadota</taxon>
        <taxon>Betaproteobacteria</taxon>
        <taxon>Burkholderiales</taxon>
        <taxon>Burkholderiaceae</taxon>
        <taxon>Pandoraea</taxon>
    </lineage>
</organism>
<dbReference type="Pfam" id="PF07108">
    <property type="entry name" value="PipA"/>
    <property type="match status" value="1"/>
</dbReference>